<evidence type="ECO:0000313" key="1">
    <source>
        <dbReference type="EMBL" id="TGY66156.1"/>
    </source>
</evidence>
<proteinExistence type="predicted"/>
<name>A0AC61R7R2_9FIRM</name>
<organism evidence="1 2">
    <name type="scientific">Dubosiella muris</name>
    <dbReference type="NCBI Taxonomy" id="3038133"/>
    <lineage>
        <taxon>Bacteria</taxon>
        <taxon>Bacillati</taxon>
        <taxon>Bacillota</taxon>
        <taxon>Erysipelotrichia</taxon>
        <taxon>Erysipelotrichales</taxon>
        <taxon>Erysipelotrichaceae</taxon>
        <taxon>Dubosiella</taxon>
    </lineage>
</organism>
<dbReference type="EMBL" id="SRYG01000009">
    <property type="protein sequence ID" value="TGY66156.1"/>
    <property type="molecule type" value="Genomic_DNA"/>
</dbReference>
<evidence type="ECO:0000313" key="2">
    <source>
        <dbReference type="Proteomes" id="UP000308836"/>
    </source>
</evidence>
<accession>A0AC61R7R2</accession>
<comment type="caution">
    <text evidence="1">The sequence shown here is derived from an EMBL/GenBank/DDBJ whole genome shotgun (WGS) entry which is preliminary data.</text>
</comment>
<keyword evidence="2" id="KW-1185">Reference proteome</keyword>
<sequence length="108" mass="12125">MENMELVCFQIISNVGMAKSAYVEAIQLAEKGEHEKAQAKMKEGKEFFVKGHEAHASLIQKEAAGEKTNVSLLLMHAEDQLMSAETIELMANTTMRSLRRIEELEKNS</sequence>
<reference evidence="1" key="1">
    <citation type="submission" date="2019-04" db="EMBL/GenBank/DDBJ databases">
        <title>Microbes associate with the intestines of laboratory mice.</title>
        <authorList>
            <person name="Navarre W."/>
            <person name="Wong E."/>
            <person name="Huang K."/>
            <person name="Tropini C."/>
            <person name="Ng K."/>
            <person name="Yu B."/>
        </authorList>
    </citation>
    <scope>NUCLEOTIDE SEQUENCE</scope>
    <source>
        <strain evidence="1">NM09_H32</strain>
    </source>
</reference>
<gene>
    <name evidence="1" type="ORF">E5336_05715</name>
</gene>
<protein>
    <submittedName>
        <fullName evidence="1">PTS lactose/cellobiose transporter subunit IIA</fullName>
    </submittedName>
</protein>
<dbReference type="Proteomes" id="UP000308836">
    <property type="component" value="Unassembled WGS sequence"/>
</dbReference>